<dbReference type="Pfam" id="PF11536">
    <property type="entry name" value="DUF3226"/>
    <property type="match status" value="1"/>
</dbReference>
<organism evidence="1 2">
    <name type="scientific">Candidatus Synechococcus spongiarum LMB bulk15N</name>
    <dbReference type="NCBI Taxonomy" id="1943583"/>
    <lineage>
        <taxon>Bacteria</taxon>
        <taxon>Bacillati</taxon>
        <taxon>Cyanobacteriota</taxon>
        <taxon>Cyanophyceae</taxon>
        <taxon>Synechococcales</taxon>
        <taxon>Synechococcaceae</taxon>
        <taxon>Synechococcus</taxon>
    </lineage>
</organism>
<evidence type="ECO:0000313" key="1">
    <source>
        <dbReference type="EMBL" id="OOV34362.1"/>
    </source>
</evidence>
<evidence type="ECO:0008006" key="3">
    <source>
        <dbReference type="Google" id="ProtNLM"/>
    </source>
</evidence>
<gene>
    <name evidence="1" type="ORF">BV53_05940</name>
</gene>
<reference evidence="1 2" key="1">
    <citation type="submission" date="2017-02" db="EMBL/GenBank/DDBJ databases">
        <title>Draft Genome Sequences of 'Candidatus Synechococcus spongiarum', Cyanobacterial Symbionts of the Mediterranean Sponge Aplysina aerophoba from two locations.</title>
        <authorList>
            <person name="Slaby B.M."/>
            <person name="Hentschel U."/>
        </authorList>
    </citation>
    <scope>NUCLEOTIDE SEQUENCE [LARGE SCALE GENOMIC DNA]</scope>
    <source>
        <strain evidence="1">LMB bulk15N</strain>
    </source>
</reference>
<dbReference type="RefSeq" id="WP_143325333.1">
    <property type="nucleotide sequence ID" value="NZ_MWLE01000081.1"/>
</dbReference>
<dbReference type="Proteomes" id="UP000242590">
    <property type="component" value="Unassembled WGS sequence"/>
</dbReference>
<dbReference type="AlphaFoldDB" id="A0A1T1D0H0"/>
<comment type="caution">
    <text evidence="1">The sequence shown here is derived from an EMBL/GenBank/DDBJ whole genome shotgun (WGS) entry which is preliminary data.</text>
</comment>
<proteinExistence type="predicted"/>
<dbReference type="OrthoDB" id="530493at2"/>
<name>A0A1T1D0H0_9SYNE</name>
<accession>A0A1T1D0H0</accession>
<protein>
    <recommendedName>
        <fullName evidence="3">DUF4435 domain-containing protein</fullName>
    </recommendedName>
</protein>
<evidence type="ECO:0000313" key="2">
    <source>
        <dbReference type="Proteomes" id="UP000242590"/>
    </source>
</evidence>
<sequence length="224" mass="25337">MPTPERPKLYVEGKDDIHAIRNLLVRNGINLPIRKQPVGDVAPSVPELQETNGKKKLLDTIKTAVPVSSDRPVGFVLDADDRPQDRWSAVRARLREFELDPPNDIPADGYITDVEKYMTRVGVWLMPDNRQKGALEKFLMDLINPDDYLLPLAESSTNEAHEKGAQFPAAKHSKAVLHTWLAWQQTPGRPYGSAINQQIFRHDSPTASAFVQWYKRLFSSPDQC</sequence>
<dbReference type="EMBL" id="MWLE01000081">
    <property type="protein sequence ID" value="OOV34362.1"/>
    <property type="molecule type" value="Genomic_DNA"/>
</dbReference>
<dbReference type="InterPro" id="IPR024508">
    <property type="entry name" value="DUF3226"/>
</dbReference>